<evidence type="ECO:0000256" key="6">
    <source>
        <dbReference type="SAM" id="Phobius"/>
    </source>
</evidence>
<dbReference type="InterPro" id="IPR045225">
    <property type="entry name" value="Uracil/uridine/allantoin_perm"/>
</dbReference>
<sequence>NIDLSPSPPTQRAWSPSHYFAFQFSIAFSPTTYNIGSTLFSIGLSWWTIVLASFIGSTVCCLVLSLNARGPTWYHVGFPVWTRISAGIHGSLWFIFIRAAVAVFYMGTQTYYASRLMDVSLRCVFGRSWTDVPNHLPASAGITTPQMVAFFLTWLLQFPFAWLHPSKAGPLFVVKSALSPAAYIITMIWALVKFNGLDLSLGTKNATGSALGWPFMKAINTVLSGVVPPMVNIADIARYANRPRDVVLLTIGLSISKPAVILLGLFTTAAGLKHFAVANWNLWDSYSLVLDEYWGPGARTLVFLGASIQCFATTVTNVSSNAIPVGCDLSGLFPKHFTIRRGMILCHLGVWAVVPWLLVSSAANFLTFLGSYLCFIAPITAASIVDYWLCRCGNVHVPSLYRPDEGSPHYYTKGFNARAYAAWAAGVVLVVSGIAG</sequence>
<keyword evidence="5 6" id="KW-0472">Membrane</keyword>
<evidence type="ECO:0000313" key="7">
    <source>
        <dbReference type="EMBL" id="KAF2769609.1"/>
    </source>
</evidence>
<dbReference type="GO" id="GO:0005886">
    <property type="term" value="C:plasma membrane"/>
    <property type="evidence" value="ECO:0007669"/>
    <property type="project" value="TreeGrafter"/>
</dbReference>
<feature type="transmembrane region" description="Helical" evidence="6">
    <location>
        <begin position="366"/>
        <end position="389"/>
    </location>
</feature>
<feature type="transmembrane region" description="Helical" evidence="6">
    <location>
        <begin position="212"/>
        <end position="234"/>
    </location>
</feature>
<feature type="transmembrane region" description="Helical" evidence="6">
    <location>
        <begin position="246"/>
        <end position="272"/>
    </location>
</feature>
<protein>
    <recommendedName>
        <fullName evidence="9">Allantoin permease</fullName>
    </recommendedName>
</protein>
<gene>
    <name evidence="7" type="ORF">EJ03DRAFT_241149</name>
</gene>
<dbReference type="GO" id="GO:0015205">
    <property type="term" value="F:nucleobase transmembrane transporter activity"/>
    <property type="evidence" value="ECO:0007669"/>
    <property type="project" value="TreeGrafter"/>
</dbReference>
<reference evidence="7" key="1">
    <citation type="journal article" date="2020" name="Stud. Mycol.">
        <title>101 Dothideomycetes genomes: a test case for predicting lifestyles and emergence of pathogens.</title>
        <authorList>
            <person name="Haridas S."/>
            <person name="Albert R."/>
            <person name="Binder M."/>
            <person name="Bloem J."/>
            <person name="Labutti K."/>
            <person name="Salamov A."/>
            <person name="Andreopoulos B."/>
            <person name="Baker S."/>
            <person name="Barry K."/>
            <person name="Bills G."/>
            <person name="Bluhm B."/>
            <person name="Cannon C."/>
            <person name="Castanera R."/>
            <person name="Culley D."/>
            <person name="Daum C."/>
            <person name="Ezra D."/>
            <person name="Gonzalez J."/>
            <person name="Henrissat B."/>
            <person name="Kuo A."/>
            <person name="Liang C."/>
            <person name="Lipzen A."/>
            <person name="Lutzoni F."/>
            <person name="Magnuson J."/>
            <person name="Mondo S."/>
            <person name="Nolan M."/>
            <person name="Ohm R."/>
            <person name="Pangilinan J."/>
            <person name="Park H.-J."/>
            <person name="Ramirez L."/>
            <person name="Alfaro M."/>
            <person name="Sun H."/>
            <person name="Tritt A."/>
            <person name="Yoshinaga Y."/>
            <person name="Zwiers L.-H."/>
            <person name="Turgeon B."/>
            <person name="Goodwin S."/>
            <person name="Spatafora J."/>
            <person name="Crous P."/>
            <person name="Grigoriev I."/>
        </authorList>
    </citation>
    <scope>NUCLEOTIDE SEQUENCE</scope>
    <source>
        <strain evidence="7">CBS 116005</strain>
    </source>
</reference>
<dbReference type="Pfam" id="PF02133">
    <property type="entry name" value="Transp_cyt_pur"/>
    <property type="match status" value="1"/>
</dbReference>
<organism evidence="7 8">
    <name type="scientific">Teratosphaeria nubilosa</name>
    <dbReference type="NCBI Taxonomy" id="161662"/>
    <lineage>
        <taxon>Eukaryota</taxon>
        <taxon>Fungi</taxon>
        <taxon>Dikarya</taxon>
        <taxon>Ascomycota</taxon>
        <taxon>Pezizomycotina</taxon>
        <taxon>Dothideomycetes</taxon>
        <taxon>Dothideomycetidae</taxon>
        <taxon>Mycosphaerellales</taxon>
        <taxon>Teratosphaeriaceae</taxon>
        <taxon>Teratosphaeria</taxon>
    </lineage>
</organism>
<accession>A0A6G1LAL3</accession>
<feature type="non-terminal residue" evidence="7">
    <location>
        <position position="1"/>
    </location>
</feature>
<comment type="similarity">
    <text evidence="2">Belongs to the purine-cytosine permease (2.A.39) family.</text>
</comment>
<evidence type="ECO:0008006" key="9">
    <source>
        <dbReference type="Google" id="ProtNLM"/>
    </source>
</evidence>
<dbReference type="OrthoDB" id="2018619at2759"/>
<keyword evidence="4 6" id="KW-1133">Transmembrane helix</keyword>
<feature type="transmembrane region" description="Helical" evidence="6">
    <location>
        <begin position="168"/>
        <end position="192"/>
    </location>
</feature>
<dbReference type="PANTHER" id="PTHR30618:SF0">
    <property type="entry name" value="PURINE-URACIL PERMEASE NCS1"/>
    <property type="match status" value="1"/>
</dbReference>
<evidence type="ECO:0000256" key="3">
    <source>
        <dbReference type="ARBA" id="ARBA00022692"/>
    </source>
</evidence>
<dbReference type="EMBL" id="ML995832">
    <property type="protein sequence ID" value="KAF2769609.1"/>
    <property type="molecule type" value="Genomic_DNA"/>
</dbReference>
<feature type="transmembrane region" description="Helical" evidence="6">
    <location>
        <begin position="339"/>
        <end position="359"/>
    </location>
</feature>
<evidence type="ECO:0000256" key="5">
    <source>
        <dbReference type="ARBA" id="ARBA00023136"/>
    </source>
</evidence>
<evidence type="ECO:0000313" key="8">
    <source>
        <dbReference type="Proteomes" id="UP000799436"/>
    </source>
</evidence>
<feature type="transmembrane region" description="Helical" evidence="6">
    <location>
        <begin position="86"/>
        <end position="107"/>
    </location>
</feature>
<feature type="transmembrane region" description="Helical" evidence="6">
    <location>
        <begin position="44"/>
        <end position="66"/>
    </location>
</feature>
<evidence type="ECO:0000256" key="2">
    <source>
        <dbReference type="ARBA" id="ARBA00008974"/>
    </source>
</evidence>
<dbReference type="PANTHER" id="PTHR30618">
    <property type="entry name" value="NCS1 FAMILY PURINE/PYRIMIDINE TRANSPORTER"/>
    <property type="match status" value="1"/>
</dbReference>
<dbReference type="Proteomes" id="UP000799436">
    <property type="component" value="Unassembled WGS sequence"/>
</dbReference>
<comment type="subcellular location">
    <subcellularLocation>
        <location evidence="1">Membrane</location>
        <topology evidence="1">Multi-pass membrane protein</topology>
    </subcellularLocation>
</comment>
<feature type="non-terminal residue" evidence="7">
    <location>
        <position position="436"/>
    </location>
</feature>
<dbReference type="InterPro" id="IPR001248">
    <property type="entry name" value="Pur-cyt_permease"/>
</dbReference>
<evidence type="ECO:0000256" key="1">
    <source>
        <dbReference type="ARBA" id="ARBA00004141"/>
    </source>
</evidence>
<dbReference type="Gene3D" id="1.10.4160.10">
    <property type="entry name" value="Hydantoin permease"/>
    <property type="match status" value="1"/>
</dbReference>
<keyword evidence="3 6" id="KW-0812">Transmembrane</keyword>
<keyword evidence="8" id="KW-1185">Reference proteome</keyword>
<name>A0A6G1LAL3_9PEZI</name>
<evidence type="ECO:0000256" key="4">
    <source>
        <dbReference type="ARBA" id="ARBA00022989"/>
    </source>
</evidence>
<dbReference type="AlphaFoldDB" id="A0A6G1LAL3"/>
<proteinExistence type="inferred from homology"/>
<feature type="transmembrane region" description="Helical" evidence="6">
    <location>
        <begin position="136"/>
        <end position="156"/>
    </location>
</feature>